<dbReference type="OrthoDB" id="2915497at2"/>
<evidence type="ECO:0000313" key="2">
    <source>
        <dbReference type="EMBL" id="SDQ02561.1"/>
    </source>
</evidence>
<accession>A0A1H0XIA2</accession>
<feature type="coiled-coil region" evidence="1">
    <location>
        <begin position="21"/>
        <end position="48"/>
    </location>
</feature>
<name>A0A1H0XIA2_9LACT</name>
<keyword evidence="1" id="KW-0175">Coiled coil</keyword>
<reference evidence="2" key="1">
    <citation type="submission" date="2016-10" db="EMBL/GenBank/DDBJ databases">
        <authorList>
            <person name="de Groot N.N."/>
        </authorList>
    </citation>
    <scope>NUCLEOTIDE SEQUENCE [LARGE SCALE GENOMIC DNA]</scope>
    <source>
        <strain evidence="2">MPL-11</strain>
    </source>
</reference>
<evidence type="ECO:0000256" key="1">
    <source>
        <dbReference type="SAM" id="Coils"/>
    </source>
</evidence>
<evidence type="ECO:0000313" key="3">
    <source>
        <dbReference type="EMBL" id="SDQ02668.1"/>
    </source>
</evidence>
<proteinExistence type="predicted"/>
<keyword evidence="4" id="KW-1185">Reference proteome</keyword>
<reference evidence="4" key="2">
    <citation type="submission" date="2016-10" db="EMBL/GenBank/DDBJ databases">
        <authorList>
            <person name="Varghese N."/>
            <person name="Submissions S."/>
        </authorList>
    </citation>
    <scope>NUCLEOTIDE SEQUENCE [LARGE SCALE GENOMIC DNA]</scope>
    <source>
        <strain evidence="4">MPL-11</strain>
    </source>
</reference>
<evidence type="ECO:0000313" key="4">
    <source>
        <dbReference type="Proteomes" id="UP000199481"/>
    </source>
</evidence>
<gene>
    <name evidence="2" type="ORF">SAMN04487752_0072</name>
    <name evidence="3" type="ORF">SAMN04487752_0191</name>
</gene>
<protein>
    <submittedName>
        <fullName evidence="2">Uncharacterized protein</fullName>
    </submittedName>
</protein>
<dbReference type="Proteomes" id="UP000199481">
    <property type="component" value="Unassembled WGS sequence"/>
</dbReference>
<dbReference type="RefSeq" id="WP_089974325.1">
    <property type="nucleotide sequence ID" value="NZ_CP084918.1"/>
</dbReference>
<organism evidence="2 4">
    <name type="scientific">Carnobacterium viridans</name>
    <dbReference type="NCBI Taxonomy" id="174587"/>
    <lineage>
        <taxon>Bacteria</taxon>
        <taxon>Bacillati</taxon>
        <taxon>Bacillota</taxon>
        <taxon>Bacilli</taxon>
        <taxon>Lactobacillales</taxon>
        <taxon>Carnobacteriaceae</taxon>
        <taxon>Carnobacterium</taxon>
    </lineage>
</organism>
<dbReference type="EMBL" id="FNJW01000003">
    <property type="protein sequence ID" value="SDQ02561.1"/>
    <property type="molecule type" value="Genomic_DNA"/>
</dbReference>
<dbReference type="AlphaFoldDB" id="A0A1H0XIA2"/>
<dbReference type="EMBL" id="FNJW01000003">
    <property type="protein sequence ID" value="SDQ02668.1"/>
    <property type="molecule type" value="Genomic_DNA"/>
</dbReference>
<sequence>MKKLLLTVTGTVTVLILIVSLFSLNQTNRGLESKLSKTEKELKTMEQLINQEDKFTDTVANKKKLTVIEEGLRTYLDYDNATYLTRFDHLQNKATDETIQRLKELSSTDPPLLDVKNQLKELTIYLHPTEELIFLVQLTTEYSLDHEVVSRLPQLYQVTLIETNGEYHISQLTNLGLTATN</sequence>